<reference evidence="1" key="1">
    <citation type="submission" date="2022-04" db="EMBL/GenBank/DDBJ databases">
        <title>Genome of the entomopathogenic fungus Entomophthora muscae.</title>
        <authorList>
            <person name="Elya C."/>
            <person name="Lovett B.R."/>
            <person name="Lee E."/>
            <person name="Macias A.M."/>
            <person name="Hajek A.E."/>
            <person name="De Bivort B.L."/>
            <person name="Kasson M.T."/>
            <person name="De Fine Licht H.H."/>
            <person name="Stajich J.E."/>
        </authorList>
    </citation>
    <scope>NUCLEOTIDE SEQUENCE</scope>
    <source>
        <strain evidence="1">Berkeley</strain>
    </source>
</reference>
<organism evidence="1 2">
    <name type="scientific">Entomophthora muscae</name>
    <dbReference type="NCBI Taxonomy" id="34485"/>
    <lineage>
        <taxon>Eukaryota</taxon>
        <taxon>Fungi</taxon>
        <taxon>Fungi incertae sedis</taxon>
        <taxon>Zoopagomycota</taxon>
        <taxon>Entomophthoromycotina</taxon>
        <taxon>Entomophthoromycetes</taxon>
        <taxon>Entomophthorales</taxon>
        <taxon>Entomophthoraceae</taxon>
        <taxon>Entomophthora</taxon>
    </lineage>
</organism>
<gene>
    <name evidence="1" type="ORF">DSO57_1007975</name>
</gene>
<keyword evidence="2" id="KW-1185">Reference proteome</keyword>
<accession>A0ACC2TI65</accession>
<dbReference type="Proteomes" id="UP001165960">
    <property type="component" value="Unassembled WGS sequence"/>
</dbReference>
<evidence type="ECO:0000313" key="1">
    <source>
        <dbReference type="EMBL" id="KAJ9074285.1"/>
    </source>
</evidence>
<dbReference type="EMBL" id="QTSX02002864">
    <property type="protein sequence ID" value="KAJ9074285.1"/>
    <property type="molecule type" value="Genomic_DNA"/>
</dbReference>
<proteinExistence type="predicted"/>
<protein>
    <submittedName>
        <fullName evidence="1">Uncharacterized protein</fullName>
    </submittedName>
</protein>
<name>A0ACC2TI65_9FUNG</name>
<sequence length="335" mass="35191">MREYDGLTRAGDELIKNIASNQALYQEKILELDFIKEVTIELKRSSWTTIAPSNSTPKFLSKPPSETGQRSAVSSTPLDLPLYNSTPTSKASVIYNFSTACPNTASIVDNTAFSPLNRALLMSSTHLPLNDNPSSVNSSPDPSSDKGSNPQTPYTAFSNRSSLLTDFQVAPYVKASLLSDSSNKLSLLSGLHSTPFQESHYSATSHSNTGLTSPSSNNFTTNQVSLLSNSTNTSLQSSSNIHSVTSGSASNLSQGSSQVTSLCTESSDLLSYSEDSSSGTSLGTKNTKSTNASSSQTTPPGTSTLTGESTTTSQLTSLEGSSSGITTDAELSKPT</sequence>
<evidence type="ECO:0000313" key="2">
    <source>
        <dbReference type="Proteomes" id="UP001165960"/>
    </source>
</evidence>
<comment type="caution">
    <text evidence="1">The sequence shown here is derived from an EMBL/GenBank/DDBJ whole genome shotgun (WGS) entry which is preliminary data.</text>
</comment>